<evidence type="ECO:0008006" key="5">
    <source>
        <dbReference type="Google" id="ProtNLM"/>
    </source>
</evidence>
<protein>
    <recommendedName>
        <fullName evidence="5">Transmembrane protein</fullName>
    </recommendedName>
</protein>
<dbReference type="EMBL" id="JAGDFM010001135">
    <property type="protein sequence ID" value="KAG7375490.1"/>
    <property type="molecule type" value="Genomic_DNA"/>
</dbReference>
<dbReference type="Proteomes" id="UP000694044">
    <property type="component" value="Unassembled WGS sequence"/>
</dbReference>
<feature type="transmembrane region" description="Helical" evidence="2">
    <location>
        <begin position="129"/>
        <end position="150"/>
    </location>
</feature>
<feature type="region of interest" description="Disordered" evidence="1">
    <location>
        <begin position="200"/>
        <end position="223"/>
    </location>
</feature>
<gene>
    <name evidence="3" type="ORF">PHYPSEUDO_001027</name>
</gene>
<dbReference type="OrthoDB" id="118962at2759"/>
<evidence type="ECO:0000313" key="4">
    <source>
        <dbReference type="Proteomes" id="UP000694044"/>
    </source>
</evidence>
<feature type="compositionally biased region" description="Basic and acidic residues" evidence="1">
    <location>
        <begin position="277"/>
        <end position="288"/>
    </location>
</feature>
<keyword evidence="2" id="KW-1133">Transmembrane helix</keyword>
<accession>A0A8T1V5B3</accession>
<name>A0A8T1V5B3_9STRA</name>
<keyword evidence="2" id="KW-0812">Transmembrane</keyword>
<feature type="region of interest" description="Disordered" evidence="1">
    <location>
        <begin position="156"/>
        <end position="176"/>
    </location>
</feature>
<keyword evidence="4" id="KW-1185">Reference proteome</keyword>
<reference evidence="3" key="1">
    <citation type="submission" date="2021-02" db="EMBL/GenBank/DDBJ databases">
        <authorList>
            <person name="Palmer J.M."/>
        </authorList>
    </citation>
    <scope>NUCLEOTIDE SEQUENCE</scope>
    <source>
        <strain evidence="3">SCRP734</strain>
    </source>
</reference>
<feature type="region of interest" description="Disordered" evidence="1">
    <location>
        <begin position="264"/>
        <end position="304"/>
    </location>
</feature>
<evidence type="ECO:0000256" key="2">
    <source>
        <dbReference type="SAM" id="Phobius"/>
    </source>
</evidence>
<sequence>MRELAATGGHSESGLMKHDRIARRATMPSPPRCARAVVVTPLSVPARAVRDSAVTGKDCLLAGSKLLLFHYRKVFVCDTPNAFPTNQVSHDRGQHTGVAELATGAAHPSLRRRLRTPGSRALPPLDTTMGPLVVAALGVAFVAVIVALFVQARRRPPTAAETDSSDDETSGPLSVNVEADHGEQDSLLPKFAGLLRSPWHSVTTGQKEQPKMMRPVRKGSRSMSFTMPLPLRKKRKPAEVPVKKIHVPYFFPLLDETAEWWQAQQSTAAEPQLTPKQEPEPGPERHPELPSNNQSKREAQASVASLKAHYFAPAKLAATPI</sequence>
<organism evidence="3 4">
    <name type="scientific">Phytophthora pseudosyringae</name>
    <dbReference type="NCBI Taxonomy" id="221518"/>
    <lineage>
        <taxon>Eukaryota</taxon>
        <taxon>Sar</taxon>
        <taxon>Stramenopiles</taxon>
        <taxon>Oomycota</taxon>
        <taxon>Peronosporomycetes</taxon>
        <taxon>Peronosporales</taxon>
        <taxon>Peronosporaceae</taxon>
        <taxon>Phytophthora</taxon>
    </lineage>
</organism>
<keyword evidence="2" id="KW-0472">Membrane</keyword>
<evidence type="ECO:0000256" key="1">
    <source>
        <dbReference type="SAM" id="MobiDB-lite"/>
    </source>
</evidence>
<comment type="caution">
    <text evidence="3">The sequence shown here is derived from an EMBL/GenBank/DDBJ whole genome shotgun (WGS) entry which is preliminary data.</text>
</comment>
<proteinExistence type="predicted"/>
<evidence type="ECO:0000313" key="3">
    <source>
        <dbReference type="EMBL" id="KAG7375490.1"/>
    </source>
</evidence>
<dbReference type="AlphaFoldDB" id="A0A8T1V5B3"/>